<evidence type="ECO:0000313" key="2">
    <source>
        <dbReference type="EMBL" id="TWU27034.1"/>
    </source>
</evidence>
<dbReference type="Proteomes" id="UP000316304">
    <property type="component" value="Unassembled WGS sequence"/>
</dbReference>
<feature type="compositionally biased region" description="Low complexity" evidence="1">
    <location>
        <begin position="65"/>
        <end position="83"/>
    </location>
</feature>
<sequence length="546" mass="61219">MRRFMSVPAIAIDPEFLKMGCMNYAKPSSDAKQSAAEDQLDALLSRIHSLSGENSKSQGGEGARPKQAPRPAAAPAPVRAPQATGAPQPSPAPLTPAAPQVTAASQVAGVPRQREPSILGFQPSRDEPWRPSEPFDAYESRINETLLEAIIYRFLRTVGESEGRKIADQVKLPFRMVEPILNRLKSDQRVAYKNSTTTNDYVYVLTESGREIARLMQQDCTYYGACPVSLSDYISSVGKQTIEGQFPKRPDLERAFSDLLISPQMLVRLGPAVASGRGMFLFGFPGNGKTSIAERVTGAFGKYIWIPRAIEIDGAVLRIYDPMNHEIAMPEAGSGILDIGGFDKRWVRIKRPTIVAGGELTLDMLEVQSNSESNISEAPLQLKSNCGTLVIDDFGRQKMSIDQLLNRWIIPLEKRYDFLNMANGKKIQVPFDQLVIFSTNLEPKDLVDDAFLRRIPYKIEVPNPPEADFRKLFEIMCKVTKIPYNADAIDYLITTHYLPVSRPFRNCQPRDLLLQVRNYCMYNDLRVELKNDYFDFAVDNYFSVMD</sequence>
<dbReference type="SUPFAM" id="SSF46785">
    <property type="entry name" value="Winged helix' DNA-binding domain"/>
    <property type="match status" value="1"/>
</dbReference>
<dbReference type="EMBL" id="SJPT01000001">
    <property type="protein sequence ID" value="TWU27034.1"/>
    <property type="molecule type" value="Genomic_DNA"/>
</dbReference>
<dbReference type="SUPFAM" id="SSF52540">
    <property type="entry name" value="P-loop containing nucleoside triphosphate hydrolases"/>
    <property type="match status" value="1"/>
</dbReference>
<keyword evidence="3" id="KW-1185">Reference proteome</keyword>
<evidence type="ECO:0000313" key="3">
    <source>
        <dbReference type="Proteomes" id="UP000316304"/>
    </source>
</evidence>
<name>A0A5C6CTS4_9BACT</name>
<gene>
    <name evidence="2" type="ORF">Pla52o_08910</name>
</gene>
<dbReference type="InterPro" id="IPR036390">
    <property type="entry name" value="WH_DNA-bd_sf"/>
</dbReference>
<proteinExistence type="predicted"/>
<evidence type="ECO:0000256" key="1">
    <source>
        <dbReference type="SAM" id="MobiDB-lite"/>
    </source>
</evidence>
<reference evidence="2 3" key="1">
    <citation type="submission" date="2019-02" db="EMBL/GenBank/DDBJ databases">
        <title>Deep-cultivation of Planctomycetes and their phenomic and genomic characterization uncovers novel biology.</title>
        <authorList>
            <person name="Wiegand S."/>
            <person name="Jogler M."/>
            <person name="Boedeker C."/>
            <person name="Pinto D."/>
            <person name="Vollmers J."/>
            <person name="Rivas-Marin E."/>
            <person name="Kohn T."/>
            <person name="Peeters S.H."/>
            <person name="Heuer A."/>
            <person name="Rast P."/>
            <person name="Oberbeckmann S."/>
            <person name="Bunk B."/>
            <person name="Jeske O."/>
            <person name="Meyerdierks A."/>
            <person name="Storesund J.E."/>
            <person name="Kallscheuer N."/>
            <person name="Luecker S."/>
            <person name="Lage O.M."/>
            <person name="Pohl T."/>
            <person name="Merkel B.J."/>
            <person name="Hornburger P."/>
            <person name="Mueller R.-W."/>
            <person name="Bruemmer F."/>
            <person name="Labrenz M."/>
            <person name="Spormann A.M."/>
            <person name="Op Den Camp H."/>
            <person name="Overmann J."/>
            <person name="Amann R."/>
            <person name="Jetten M.S.M."/>
            <person name="Mascher T."/>
            <person name="Medema M.H."/>
            <person name="Devos D.P."/>
            <person name="Kaster A.-K."/>
            <person name="Ovreas L."/>
            <person name="Rohde M."/>
            <person name="Galperin M.Y."/>
            <person name="Jogler C."/>
        </authorList>
    </citation>
    <scope>NUCLEOTIDE SEQUENCE [LARGE SCALE GENOMIC DNA]</scope>
    <source>
        <strain evidence="2 3">Pla52o</strain>
    </source>
</reference>
<feature type="region of interest" description="Disordered" evidence="1">
    <location>
        <begin position="26"/>
        <end position="133"/>
    </location>
</feature>
<dbReference type="Gene3D" id="3.40.50.300">
    <property type="entry name" value="P-loop containing nucleotide triphosphate hydrolases"/>
    <property type="match status" value="1"/>
</dbReference>
<dbReference type="AlphaFoldDB" id="A0A5C6CTS4"/>
<accession>A0A5C6CTS4</accession>
<comment type="caution">
    <text evidence="2">The sequence shown here is derived from an EMBL/GenBank/DDBJ whole genome shotgun (WGS) entry which is preliminary data.</text>
</comment>
<protein>
    <recommendedName>
        <fullName evidence="4">AAA+ ATPase domain-containing protein</fullName>
    </recommendedName>
</protein>
<dbReference type="InterPro" id="IPR027417">
    <property type="entry name" value="P-loop_NTPase"/>
</dbReference>
<evidence type="ECO:0008006" key="4">
    <source>
        <dbReference type="Google" id="ProtNLM"/>
    </source>
</evidence>
<organism evidence="2 3">
    <name type="scientific">Novipirellula galeiformis</name>
    <dbReference type="NCBI Taxonomy" id="2528004"/>
    <lineage>
        <taxon>Bacteria</taxon>
        <taxon>Pseudomonadati</taxon>
        <taxon>Planctomycetota</taxon>
        <taxon>Planctomycetia</taxon>
        <taxon>Pirellulales</taxon>
        <taxon>Pirellulaceae</taxon>
        <taxon>Novipirellula</taxon>
    </lineage>
</organism>